<dbReference type="InterPro" id="IPR018060">
    <property type="entry name" value="HTH_AraC"/>
</dbReference>
<evidence type="ECO:0000256" key="1">
    <source>
        <dbReference type="ARBA" id="ARBA00023015"/>
    </source>
</evidence>
<sequence>MAQRKLLDTDETLPAIADECGFPGPGALHGVFKRKFGIPPNEYRLRLSNVAIRFRPGPE</sequence>
<keyword evidence="2" id="KW-0804">Transcription</keyword>
<dbReference type="InterPro" id="IPR009057">
    <property type="entry name" value="Homeodomain-like_sf"/>
</dbReference>
<comment type="caution">
    <text evidence="4">The sequence shown here is derived from an EMBL/GenBank/DDBJ whole genome shotgun (WGS) entry which is preliminary data.</text>
</comment>
<evidence type="ECO:0000259" key="3">
    <source>
        <dbReference type="PROSITE" id="PS01124"/>
    </source>
</evidence>
<accession>A0A645B9Q1</accession>
<evidence type="ECO:0000313" key="4">
    <source>
        <dbReference type="EMBL" id="MPM59863.1"/>
    </source>
</evidence>
<gene>
    <name evidence="4" type="ORF">SDC9_106709</name>
</gene>
<protein>
    <recommendedName>
        <fullName evidence="3">HTH araC/xylS-type domain-containing protein</fullName>
    </recommendedName>
</protein>
<reference evidence="4" key="1">
    <citation type="submission" date="2019-08" db="EMBL/GenBank/DDBJ databases">
        <authorList>
            <person name="Kucharzyk K."/>
            <person name="Murdoch R.W."/>
            <person name="Higgins S."/>
            <person name="Loffler F."/>
        </authorList>
    </citation>
    <scope>NUCLEOTIDE SEQUENCE</scope>
</reference>
<proteinExistence type="predicted"/>
<dbReference type="SUPFAM" id="SSF46689">
    <property type="entry name" value="Homeodomain-like"/>
    <property type="match status" value="1"/>
</dbReference>
<keyword evidence="1" id="KW-0805">Transcription regulation</keyword>
<dbReference type="Pfam" id="PF12833">
    <property type="entry name" value="HTH_18"/>
    <property type="match status" value="1"/>
</dbReference>
<evidence type="ECO:0000256" key="2">
    <source>
        <dbReference type="ARBA" id="ARBA00023163"/>
    </source>
</evidence>
<dbReference type="PROSITE" id="PS01124">
    <property type="entry name" value="HTH_ARAC_FAMILY_2"/>
    <property type="match status" value="1"/>
</dbReference>
<dbReference type="GO" id="GO:0043565">
    <property type="term" value="F:sequence-specific DNA binding"/>
    <property type="evidence" value="ECO:0007669"/>
    <property type="project" value="InterPro"/>
</dbReference>
<dbReference type="AlphaFoldDB" id="A0A645B9Q1"/>
<dbReference type="Gene3D" id="1.10.10.60">
    <property type="entry name" value="Homeodomain-like"/>
    <property type="match status" value="1"/>
</dbReference>
<dbReference type="EMBL" id="VSSQ01017494">
    <property type="protein sequence ID" value="MPM59863.1"/>
    <property type="molecule type" value="Genomic_DNA"/>
</dbReference>
<dbReference type="GO" id="GO:0003700">
    <property type="term" value="F:DNA-binding transcription factor activity"/>
    <property type="evidence" value="ECO:0007669"/>
    <property type="project" value="InterPro"/>
</dbReference>
<name>A0A645B9Q1_9ZZZZ</name>
<organism evidence="4">
    <name type="scientific">bioreactor metagenome</name>
    <dbReference type="NCBI Taxonomy" id="1076179"/>
    <lineage>
        <taxon>unclassified sequences</taxon>
        <taxon>metagenomes</taxon>
        <taxon>ecological metagenomes</taxon>
    </lineage>
</organism>
<feature type="domain" description="HTH araC/xylS-type" evidence="3">
    <location>
        <begin position="1"/>
        <end position="46"/>
    </location>
</feature>